<keyword evidence="3" id="KW-1185">Reference proteome</keyword>
<evidence type="ECO:0000256" key="1">
    <source>
        <dbReference type="SAM" id="MobiDB-lite"/>
    </source>
</evidence>
<dbReference type="AlphaFoldDB" id="A0A176VT63"/>
<name>A0A176VT63_MARPO</name>
<evidence type="ECO:0000313" key="3">
    <source>
        <dbReference type="Proteomes" id="UP000077202"/>
    </source>
</evidence>
<organism evidence="2 3">
    <name type="scientific">Marchantia polymorpha subsp. ruderalis</name>
    <dbReference type="NCBI Taxonomy" id="1480154"/>
    <lineage>
        <taxon>Eukaryota</taxon>
        <taxon>Viridiplantae</taxon>
        <taxon>Streptophyta</taxon>
        <taxon>Embryophyta</taxon>
        <taxon>Marchantiophyta</taxon>
        <taxon>Marchantiopsida</taxon>
        <taxon>Marchantiidae</taxon>
        <taxon>Marchantiales</taxon>
        <taxon>Marchantiaceae</taxon>
        <taxon>Marchantia</taxon>
    </lineage>
</organism>
<feature type="compositionally biased region" description="Basic and acidic residues" evidence="1">
    <location>
        <begin position="258"/>
        <end position="292"/>
    </location>
</feature>
<comment type="caution">
    <text evidence="2">The sequence shown here is derived from an EMBL/GenBank/DDBJ whole genome shotgun (WGS) entry which is preliminary data.</text>
</comment>
<feature type="region of interest" description="Disordered" evidence="1">
    <location>
        <begin position="243"/>
        <end position="292"/>
    </location>
</feature>
<gene>
    <name evidence="2" type="ORF">AXG93_4541s1020</name>
</gene>
<dbReference type="Proteomes" id="UP000077202">
    <property type="component" value="Unassembled WGS sequence"/>
</dbReference>
<sequence>MSKSTKLRMVPLKLPQIGLRAFQDRLIAVKLDFLLWGWNYVCPDMVREWQRERHQPTRGFRPHVDRWTVHDWGQVLGRCAGEDGFLLFDSESVKVSKAEEASFVELFKREKSTKNGYRTRDYRDRFRRNVAMALLQLLQPHRTTYITSWQVSFVELTLAGAPVHWSRILHRVTRQHAFEERGGTINHLSPFLINFYRSMGCLTATERIQFPPLSLDNPGRTPKRCARLKKKVNRKVVVSESLEGNVAMNEGAASTTDEDTRKEPSERKQSSLEKDEKKNVPEPKTSEEHAKELTLNEEILEYVVKLIGGTMVKSLEISLPQASEGVMRPEAEKRSLKEEPKELIKKQEAKLTSWATKLTKCETAKSSKVECRVKLDADRDRLRDQLKAVTE</sequence>
<evidence type="ECO:0000313" key="2">
    <source>
        <dbReference type="EMBL" id="OAE24000.1"/>
    </source>
</evidence>
<accession>A0A176VT63</accession>
<proteinExistence type="predicted"/>
<dbReference type="EMBL" id="LVLJ01002693">
    <property type="protein sequence ID" value="OAE24000.1"/>
    <property type="molecule type" value="Genomic_DNA"/>
</dbReference>
<protein>
    <submittedName>
        <fullName evidence="2">Uncharacterized protein</fullName>
    </submittedName>
</protein>
<reference evidence="2" key="1">
    <citation type="submission" date="2016-03" db="EMBL/GenBank/DDBJ databases">
        <title>Mechanisms controlling the formation of the plant cell surface in tip-growing cells are functionally conserved among land plants.</title>
        <authorList>
            <person name="Honkanen S."/>
            <person name="Jones V.A."/>
            <person name="Morieri G."/>
            <person name="Champion C."/>
            <person name="Hetherington A.J."/>
            <person name="Kelly S."/>
            <person name="Saint-Marcoux D."/>
            <person name="Proust H."/>
            <person name="Prescott H."/>
            <person name="Dolan L."/>
        </authorList>
    </citation>
    <scope>NUCLEOTIDE SEQUENCE [LARGE SCALE GENOMIC DNA]</scope>
    <source>
        <tissue evidence="2">Whole gametophyte</tissue>
    </source>
</reference>